<dbReference type="InterPro" id="IPR011738">
    <property type="entry name" value="Phage_CHP"/>
</dbReference>
<dbReference type="AlphaFoldDB" id="N0BC63"/>
<dbReference type="GO" id="GO:0003677">
    <property type="term" value="F:DNA binding"/>
    <property type="evidence" value="ECO:0007669"/>
    <property type="project" value="InterPro"/>
</dbReference>
<protein>
    <recommendedName>
        <fullName evidence="1">Copper-fist domain-containing protein</fullName>
    </recommendedName>
</protein>
<dbReference type="eggNOG" id="ENOG5032SBG">
    <property type="taxonomic scope" value="Bacteria"/>
</dbReference>
<dbReference type="InterPro" id="IPR001083">
    <property type="entry name" value="Cu_fist_DNA-bd_dom"/>
</dbReference>
<evidence type="ECO:0000259" key="1">
    <source>
        <dbReference type="PROSITE" id="PS50073"/>
    </source>
</evidence>
<dbReference type="PROSITE" id="PS50073">
    <property type="entry name" value="COPPER_FIST_2"/>
    <property type="match status" value="1"/>
</dbReference>
<proteinExistence type="predicted"/>
<dbReference type="Gene3D" id="1.10.3230.30">
    <property type="entry name" value="Phage gp6-like head-tail connector protein"/>
    <property type="match status" value="1"/>
</dbReference>
<organism evidence="2 3">
    <name type="scientific">Hyphomicrobium denitrificans 1NES1</name>
    <dbReference type="NCBI Taxonomy" id="670307"/>
    <lineage>
        <taxon>Bacteria</taxon>
        <taxon>Pseudomonadati</taxon>
        <taxon>Pseudomonadota</taxon>
        <taxon>Alphaproteobacteria</taxon>
        <taxon>Hyphomicrobiales</taxon>
        <taxon>Hyphomicrobiaceae</taxon>
        <taxon>Hyphomicrobium</taxon>
    </lineage>
</organism>
<dbReference type="Proteomes" id="UP000005952">
    <property type="component" value="Chromosome"/>
</dbReference>
<sequence>MPKAQYCVSDESCAGSPAFACAWPRMTFIPIFRAGFPPARAECVRGHRIAVAPHFRLRPATRVPRAGRRARLLLLRSRNKAAPCGRLREAESQGAINKEHAMSLVMTSPPAAEPVTVADAKAHMRIDTDAEDVLIGSLILTSRLHIETALSLALITQSWKLTLDRWPKCREIDLPIAPLRSVGGVRVKDASGNATTVSDQSYLIDLASRPPRLVWNNSAPPPPGLPAKGIEIDLMAGFGDSASSVPAPLKHAILMLTAHWYERRDPLEIGKDGARIPDAVSDLINPFRTIRL</sequence>
<dbReference type="GO" id="GO:0005507">
    <property type="term" value="F:copper ion binding"/>
    <property type="evidence" value="ECO:0007669"/>
    <property type="project" value="InterPro"/>
</dbReference>
<keyword evidence="3" id="KW-1185">Reference proteome</keyword>
<dbReference type="KEGG" id="hdt:HYPDE_32108"/>
<evidence type="ECO:0000313" key="3">
    <source>
        <dbReference type="Proteomes" id="UP000005952"/>
    </source>
</evidence>
<dbReference type="GO" id="GO:0003700">
    <property type="term" value="F:DNA-binding transcription factor activity"/>
    <property type="evidence" value="ECO:0007669"/>
    <property type="project" value="InterPro"/>
</dbReference>
<dbReference type="EMBL" id="CP005587">
    <property type="protein sequence ID" value="AGK58096.1"/>
    <property type="molecule type" value="Genomic_DNA"/>
</dbReference>
<dbReference type="HOGENOM" id="CLU_952409_0_0_5"/>
<name>N0BC63_9HYPH</name>
<feature type="domain" description="Copper-fist" evidence="1">
    <location>
        <begin position="30"/>
        <end position="70"/>
    </location>
</feature>
<reference evidence="2 3" key="1">
    <citation type="journal article" date="2013" name="Genome Announc.">
        <title>Genome sequences for three denitrifying bacterial strains isolated from a uranium- and nitrate-contaminated subsurface environment.</title>
        <authorList>
            <person name="Venkatramanan R."/>
            <person name="Prakash O."/>
            <person name="Woyke T."/>
            <person name="Chain P."/>
            <person name="Goodwin L.A."/>
            <person name="Watson D."/>
            <person name="Brooks S."/>
            <person name="Kostka J.E."/>
            <person name="Green S.J."/>
        </authorList>
    </citation>
    <scope>NUCLEOTIDE SEQUENCE [LARGE SCALE GENOMIC DNA]</scope>
    <source>
        <strain evidence="2 3">1NES1</strain>
    </source>
</reference>
<accession>N0BC63</accession>
<gene>
    <name evidence="2" type="ORF">HYPDE_32108</name>
</gene>
<dbReference type="CDD" id="cd08054">
    <property type="entry name" value="gp6"/>
    <property type="match status" value="1"/>
</dbReference>
<evidence type="ECO:0000313" key="2">
    <source>
        <dbReference type="EMBL" id="AGK58096.1"/>
    </source>
</evidence>
<dbReference type="STRING" id="670307.HYPDE_32108"/>
<dbReference type="NCBIfam" id="TIGR02215">
    <property type="entry name" value="phage_chp_gp8"/>
    <property type="match status" value="1"/>
</dbReference>